<dbReference type="EMBL" id="VOMB01000012">
    <property type="protein sequence ID" value="MBU9763901.1"/>
    <property type="molecule type" value="Genomic_DNA"/>
</dbReference>
<reference evidence="1 2" key="1">
    <citation type="journal article" date="2021" name="Sci. Rep.">
        <title>Phenotypic and genomic hallmarks of a novel, potentially pathogenic rapidly growing Mycobacterium species related to the Mycobacterium fortuitum complex.</title>
        <authorList>
            <person name="Gharbi R."/>
            <person name="Khanna V."/>
            <person name="Frigui W."/>
            <person name="Mhenni B."/>
            <person name="Brosch R."/>
            <person name="Mardassi H."/>
        </authorList>
    </citation>
    <scope>NUCLEOTIDE SEQUENCE [LARGE SCALE GENOMIC DNA]</scope>
    <source>
        <strain evidence="1 2">TNTM28</strain>
    </source>
</reference>
<dbReference type="Pfam" id="PF13671">
    <property type="entry name" value="AAA_33"/>
    <property type="match status" value="1"/>
</dbReference>
<evidence type="ECO:0000313" key="2">
    <source>
        <dbReference type="Proteomes" id="UP000812982"/>
    </source>
</evidence>
<evidence type="ECO:0000313" key="1">
    <source>
        <dbReference type="EMBL" id="MBU9763901.1"/>
    </source>
</evidence>
<comment type="caution">
    <text evidence="1">The sequence shown here is derived from an EMBL/GenBank/DDBJ whole genome shotgun (WGS) entry which is preliminary data.</text>
</comment>
<organism evidence="1 2">
    <name type="scientific">[Mycobacterium] fortunisiensis</name>
    <dbReference type="NCBI Taxonomy" id="2600579"/>
    <lineage>
        <taxon>Bacteria</taxon>
        <taxon>Bacillati</taxon>
        <taxon>Actinomycetota</taxon>
        <taxon>Actinomycetes</taxon>
        <taxon>Mycobacteriales</taxon>
        <taxon>Mycobacteriaceae</taxon>
        <taxon>Mycolicibacterium</taxon>
    </lineage>
</organism>
<proteinExistence type="predicted"/>
<keyword evidence="2" id="KW-1185">Reference proteome</keyword>
<dbReference type="Proteomes" id="UP000812982">
    <property type="component" value="Unassembled WGS sequence"/>
</dbReference>
<accession>A0ABS6KJX0</accession>
<dbReference type="PANTHER" id="PTHR39206:SF1">
    <property type="entry name" value="SLL8004 PROTEIN"/>
    <property type="match status" value="1"/>
</dbReference>
<dbReference type="PANTHER" id="PTHR39206">
    <property type="entry name" value="SLL8004 PROTEIN"/>
    <property type="match status" value="1"/>
</dbReference>
<protein>
    <submittedName>
        <fullName evidence="1">ZTL protein</fullName>
    </submittedName>
</protein>
<sequence length="207" mass="21893">MPGIYVLAGVNGAGKSSLGGAAIRSFGGDYFNPDEAARALLAANPGLDQTRANSLAWHQGKRLLERAIAEKLDLAIESTLGGATIPRLLTLAASAGFEVRIWFVGLASPELHIERVRHRVSAGGHDIPESSIRRRWRHSRQNLVELLPVLTELRVYDNSADADPAGARAPLPVLVLHVAGGEIVGPADLSATPDWAKPIVAAALKLG</sequence>
<gene>
    <name evidence="1" type="ORF">FR943_08605</name>
</gene>
<dbReference type="RefSeq" id="WP_217156013.1">
    <property type="nucleotide sequence ID" value="NZ_VOMB01000012.1"/>
</dbReference>
<name>A0ABS6KJX0_9MYCO</name>